<evidence type="ECO:0000313" key="3">
    <source>
        <dbReference type="Proteomes" id="UP000569914"/>
    </source>
</evidence>
<proteinExistence type="predicted"/>
<name>A0A7Y9I8S8_9ACTN</name>
<keyword evidence="3" id="KW-1185">Reference proteome</keyword>
<feature type="compositionally biased region" description="Basic and acidic residues" evidence="1">
    <location>
        <begin position="273"/>
        <end position="299"/>
    </location>
</feature>
<organism evidence="2 3">
    <name type="scientific">Microlunatus parietis</name>
    <dbReference type="NCBI Taxonomy" id="682979"/>
    <lineage>
        <taxon>Bacteria</taxon>
        <taxon>Bacillati</taxon>
        <taxon>Actinomycetota</taxon>
        <taxon>Actinomycetes</taxon>
        <taxon>Propionibacteriales</taxon>
        <taxon>Propionibacteriaceae</taxon>
        <taxon>Microlunatus</taxon>
    </lineage>
</organism>
<dbReference type="AlphaFoldDB" id="A0A7Y9I8S8"/>
<gene>
    <name evidence="2" type="ORF">BKA15_003442</name>
</gene>
<comment type="caution">
    <text evidence="2">The sequence shown here is derived from an EMBL/GenBank/DDBJ whole genome shotgun (WGS) entry which is preliminary data.</text>
</comment>
<evidence type="ECO:0000313" key="2">
    <source>
        <dbReference type="EMBL" id="NYE72113.1"/>
    </source>
</evidence>
<feature type="region of interest" description="Disordered" evidence="1">
    <location>
        <begin position="262"/>
        <end position="313"/>
    </location>
</feature>
<reference evidence="2 3" key="1">
    <citation type="submission" date="2020-07" db="EMBL/GenBank/DDBJ databases">
        <title>Sequencing the genomes of 1000 actinobacteria strains.</title>
        <authorList>
            <person name="Klenk H.-P."/>
        </authorList>
    </citation>
    <scope>NUCLEOTIDE SEQUENCE [LARGE SCALE GENOMIC DNA]</scope>
    <source>
        <strain evidence="2 3">DSM 22083</strain>
    </source>
</reference>
<sequence length="313" mass="33271">MTTRDGARNARGTKLDELHKRLTGAVEALVSGENWRRAPEYAARFQSRSAGRTGVFEVRERSASGSVSAVGGVVRPLSFRVGCVAVDAGDSESEDAGEHGWRDLSGELFGGGQPRLLEDQAPTGLWDGLSAQVESAGFEVMRVPHEGMIHGANGLADYTTKTVAVREEMSHAAQVKTLTHVLMHGPDNDEAVAHRGIGEVEVESVMIGAAHGMDTSDYTIPYVASWAARVDGKDPMQLVQATGERVRKIALQVLDRLDTAQVADSVPPGLDRAAPERGRPAPEQSGARRSEEPPPRREPPAVSAMSVGAGLGL</sequence>
<accession>A0A7Y9I8S8</accession>
<dbReference type="RefSeq" id="WP_218871400.1">
    <property type="nucleotide sequence ID" value="NZ_JACCBU010000001.1"/>
</dbReference>
<dbReference type="EMBL" id="JACCBU010000001">
    <property type="protein sequence ID" value="NYE72113.1"/>
    <property type="molecule type" value="Genomic_DNA"/>
</dbReference>
<evidence type="ECO:0000256" key="1">
    <source>
        <dbReference type="SAM" id="MobiDB-lite"/>
    </source>
</evidence>
<protein>
    <submittedName>
        <fullName evidence="2">Uncharacterized protein</fullName>
    </submittedName>
</protein>
<dbReference type="Proteomes" id="UP000569914">
    <property type="component" value="Unassembled WGS sequence"/>
</dbReference>